<sequence>MRPPRTPGRRDAASPQTPKGFNPGDPVEVVPDEPGLRGAHFAAVVVGPSAKPRGGYTVEYDSLLESEDSDRRLREALPARSLRPRPPPPPAPASGSGPPPPAEHAAVDALIDDAWWLGVALGRAGAPGKVRVCFPETREVMEFDAADVRPHLEWVAGQWRSPDSMEIPKTMPYAKGMQIEVSKLEENSVVAWSPAVVAKTIWKNNLLVDYTVSKCYGTALSEEIVDVKHVRPCPPQASEISFCINDEVEAFQGDCWWLGVITKVHPEFKYTFKSAHLGTEVEVNQNSLRLRYDWVDDQWEQVSKATRNFQRAKNKTSAFSFLHECGQVKIYTRCQS</sequence>
<dbReference type="SMART" id="SM00743">
    <property type="entry name" value="Agenet"/>
    <property type="match status" value="4"/>
</dbReference>
<dbReference type="EMBL" id="CM000768">
    <property type="protein sequence ID" value="OQU77342.1"/>
    <property type="molecule type" value="Genomic_DNA"/>
</dbReference>
<feature type="domain" description="Agenet" evidence="2">
    <location>
        <begin position="99"/>
        <end position="156"/>
    </location>
</feature>
<feature type="compositionally biased region" description="Low complexity" evidence="1">
    <location>
        <begin position="23"/>
        <end position="33"/>
    </location>
</feature>
<dbReference type="Gene3D" id="2.30.30.140">
    <property type="match status" value="1"/>
</dbReference>
<reference evidence="4" key="2">
    <citation type="journal article" date="2018" name="Plant J.">
        <title>The Sorghum bicolor reference genome: improved assembly, gene annotations, a transcriptome atlas, and signatures of genome organization.</title>
        <authorList>
            <person name="McCormick R.F."/>
            <person name="Truong S.K."/>
            <person name="Sreedasyam A."/>
            <person name="Jenkins J."/>
            <person name="Shu S."/>
            <person name="Sims D."/>
            <person name="Kennedy M."/>
            <person name="Amirebrahimi M."/>
            <person name="Weers B.D."/>
            <person name="McKinley B."/>
            <person name="Mattison A."/>
            <person name="Morishige D.T."/>
            <person name="Grimwood J."/>
            <person name="Schmutz J."/>
            <person name="Mullet J.E."/>
        </authorList>
    </citation>
    <scope>NUCLEOTIDE SEQUENCE [LARGE SCALE GENOMIC DNA]</scope>
    <source>
        <strain evidence="4">cv. BTx623</strain>
    </source>
</reference>
<evidence type="ECO:0000313" key="3">
    <source>
        <dbReference type="EMBL" id="OQU77342.1"/>
    </source>
</evidence>
<evidence type="ECO:0000256" key="1">
    <source>
        <dbReference type="SAM" id="MobiDB-lite"/>
    </source>
</evidence>
<gene>
    <name evidence="3" type="ORF">SORBI_3009G031500</name>
</gene>
<dbReference type="AlphaFoldDB" id="A0A1Z5R0N4"/>
<name>A0A1Z5R0N4_SORBI</name>
<dbReference type="Pfam" id="PF05641">
    <property type="entry name" value="Agenet"/>
    <property type="match status" value="2"/>
</dbReference>
<feature type="domain" description="Agenet" evidence="2">
    <location>
        <begin position="171"/>
        <end position="238"/>
    </location>
</feature>
<feature type="compositionally biased region" description="Pro residues" evidence="1">
    <location>
        <begin position="84"/>
        <end position="102"/>
    </location>
</feature>
<feature type="region of interest" description="Disordered" evidence="1">
    <location>
        <begin position="1"/>
        <end position="34"/>
    </location>
</feature>
<organism evidence="3 4">
    <name type="scientific">Sorghum bicolor</name>
    <name type="common">Sorghum</name>
    <name type="synonym">Sorghum vulgare</name>
    <dbReference type="NCBI Taxonomy" id="4558"/>
    <lineage>
        <taxon>Eukaryota</taxon>
        <taxon>Viridiplantae</taxon>
        <taxon>Streptophyta</taxon>
        <taxon>Embryophyta</taxon>
        <taxon>Tracheophyta</taxon>
        <taxon>Spermatophyta</taxon>
        <taxon>Magnoliopsida</taxon>
        <taxon>Liliopsida</taxon>
        <taxon>Poales</taxon>
        <taxon>Poaceae</taxon>
        <taxon>PACMAD clade</taxon>
        <taxon>Panicoideae</taxon>
        <taxon>Andropogonodae</taxon>
        <taxon>Andropogoneae</taxon>
        <taxon>Sorghinae</taxon>
        <taxon>Sorghum</taxon>
    </lineage>
</organism>
<proteinExistence type="predicted"/>
<protein>
    <recommendedName>
        <fullName evidence="2">Agenet domain-containing protein</fullName>
    </recommendedName>
</protein>
<keyword evidence="4" id="KW-1185">Reference proteome</keyword>
<dbReference type="PANTHER" id="PTHR31917:SF147">
    <property type="entry name" value="AGENET DOMAIN-CONTAINING PROTEIN"/>
    <property type="match status" value="1"/>
</dbReference>
<evidence type="ECO:0000259" key="2">
    <source>
        <dbReference type="SMART" id="SM00743"/>
    </source>
</evidence>
<dbReference type="OMA" id="WVMASKA"/>
<dbReference type="Gramene" id="OQU77342">
    <property type="protein sequence ID" value="OQU77342"/>
    <property type="gene ID" value="SORBI_3009G031500"/>
</dbReference>
<feature type="region of interest" description="Disordered" evidence="1">
    <location>
        <begin position="61"/>
        <end position="104"/>
    </location>
</feature>
<dbReference type="InterPro" id="IPR008395">
    <property type="entry name" value="Agenet-like_dom"/>
</dbReference>
<evidence type="ECO:0000313" key="4">
    <source>
        <dbReference type="Proteomes" id="UP000000768"/>
    </source>
</evidence>
<dbReference type="PANTHER" id="PTHR31917">
    <property type="entry name" value="AGENET DOMAIN-CONTAINING PROTEIN-RELATED"/>
    <property type="match status" value="1"/>
</dbReference>
<accession>A0A1Z5R0N4</accession>
<dbReference type="ExpressionAtlas" id="A0A1Z5R0N4">
    <property type="expression patterns" value="baseline and differential"/>
</dbReference>
<feature type="domain" description="Agenet" evidence="2">
    <location>
        <begin position="19"/>
        <end position="90"/>
    </location>
</feature>
<dbReference type="Proteomes" id="UP000000768">
    <property type="component" value="Chromosome 9"/>
</dbReference>
<feature type="domain" description="Agenet" evidence="2">
    <location>
        <begin position="240"/>
        <end position="296"/>
    </location>
</feature>
<dbReference type="InterPro" id="IPR014002">
    <property type="entry name" value="Agenet_dom_plant"/>
</dbReference>
<reference evidence="3 4" key="1">
    <citation type="journal article" date="2009" name="Nature">
        <title>The Sorghum bicolor genome and the diversification of grasses.</title>
        <authorList>
            <person name="Paterson A.H."/>
            <person name="Bowers J.E."/>
            <person name="Bruggmann R."/>
            <person name="Dubchak I."/>
            <person name="Grimwood J."/>
            <person name="Gundlach H."/>
            <person name="Haberer G."/>
            <person name="Hellsten U."/>
            <person name="Mitros T."/>
            <person name="Poliakov A."/>
            <person name="Schmutz J."/>
            <person name="Spannagl M."/>
            <person name="Tang H."/>
            <person name="Wang X."/>
            <person name="Wicker T."/>
            <person name="Bharti A.K."/>
            <person name="Chapman J."/>
            <person name="Feltus F.A."/>
            <person name="Gowik U."/>
            <person name="Grigoriev I.V."/>
            <person name="Lyons E."/>
            <person name="Maher C.A."/>
            <person name="Martis M."/>
            <person name="Narechania A."/>
            <person name="Otillar R.P."/>
            <person name="Penning B.W."/>
            <person name="Salamov A.A."/>
            <person name="Wang Y."/>
            <person name="Zhang L."/>
            <person name="Carpita N.C."/>
            <person name="Freeling M."/>
            <person name="Gingle A.R."/>
            <person name="Hash C.T."/>
            <person name="Keller B."/>
            <person name="Klein P."/>
            <person name="Kresovich S."/>
            <person name="McCann M.C."/>
            <person name="Ming R."/>
            <person name="Peterson D.G."/>
            <person name="Mehboob-ur-Rahman"/>
            <person name="Ware D."/>
            <person name="Westhoff P."/>
            <person name="Mayer K.F."/>
            <person name="Messing J."/>
            <person name="Rokhsar D.S."/>
        </authorList>
    </citation>
    <scope>NUCLEOTIDE SEQUENCE [LARGE SCALE GENOMIC DNA]</scope>
    <source>
        <strain evidence="4">cv. BTx623</strain>
    </source>
</reference>